<keyword evidence="8" id="KW-1185">Reference proteome</keyword>
<name>A0A1J7C9D8_9ACTN</name>
<dbReference type="GO" id="GO:0047545">
    <property type="term" value="F:(S)-2-hydroxyglutarate dehydrogenase activity"/>
    <property type="evidence" value="ECO:0007669"/>
    <property type="project" value="TreeGrafter"/>
</dbReference>
<evidence type="ECO:0000313" key="7">
    <source>
        <dbReference type="EMBL" id="OIV38140.1"/>
    </source>
</evidence>
<accession>A0A1J7C9D8</accession>
<comment type="caution">
    <text evidence="7">The sequence shown here is derived from an EMBL/GenBank/DDBJ whole genome shotgun (WGS) entry which is preliminary data.</text>
</comment>
<dbReference type="GO" id="GO:0005737">
    <property type="term" value="C:cytoplasm"/>
    <property type="evidence" value="ECO:0007669"/>
    <property type="project" value="TreeGrafter"/>
</dbReference>
<dbReference type="Pfam" id="PF01266">
    <property type="entry name" value="DAO"/>
    <property type="match status" value="1"/>
</dbReference>
<sequence>MIRGVDSCDVAVVGGGIVGLATAYALTRAAPSLKVLVLEKEDAPARHQTGRNSGVIHSGVYYRPGSLKAKYAVTGAREMTEFCAEQGLPHRVTGKLIVATSSGASAQLPRLHALAQRGRENGIPVRELGRGQLAEREPHVAGVAALEVATTGVADFAAVARRLAELAGEAGARLRTRAEVLRITPSGGGSRTVLETASGEVAARAVVNCAGLHCDAVARAAGDDPGVRVLPFRGEYFELVPSREGLVKGLVYPVPDPAFPFLGVHLTRGVHGGVHVGPNAVPAAAREGYGWSVVRGRDVAGTLAWPGFWRLARRHWRYEVGELHRSASRTAFTRAVRELLPEVEERDLVRSGSGVRAQAVDRFGALVDDFLIEVGAGGRVVHVLNAPSPAATASLPIGREVAGRVLAVLGD</sequence>
<reference evidence="7 8" key="1">
    <citation type="submission" date="2016-10" db="EMBL/GenBank/DDBJ databases">
        <title>Genome sequence of Streptomyces gilvigriseus MUSC 26.</title>
        <authorList>
            <person name="Lee L.-H."/>
            <person name="Ser H.-L."/>
        </authorList>
    </citation>
    <scope>NUCLEOTIDE SEQUENCE [LARGE SCALE GENOMIC DNA]</scope>
    <source>
        <strain evidence="7 8">MUSC 26</strain>
    </source>
</reference>
<comment type="similarity">
    <text evidence="5">Belongs to the L2HGDH family.</text>
</comment>
<keyword evidence="2" id="KW-0285">Flavoprotein</keyword>
<dbReference type="NCBIfam" id="NF008726">
    <property type="entry name" value="PRK11728.1"/>
    <property type="match status" value="1"/>
</dbReference>
<evidence type="ECO:0000259" key="6">
    <source>
        <dbReference type="Pfam" id="PF01266"/>
    </source>
</evidence>
<dbReference type="AlphaFoldDB" id="A0A1J7C9D8"/>
<proteinExistence type="inferred from homology"/>
<keyword evidence="4" id="KW-0560">Oxidoreductase</keyword>
<feature type="domain" description="FAD dependent oxidoreductase" evidence="6">
    <location>
        <begin position="9"/>
        <end position="402"/>
    </location>
</feature>
<dbReference type="PANTHER" id="PTHR43104">
    <property type="entry name" value="L-2-HYDROXYGLUTARATE DEHYDROGENASE, MITOCHONDRIAL"/>
    <property type="match status" value="1"/>
</dbReference>
<evidence type="ECO:0000313" key="8">
    <source>
        <dbReference type="Proteomes" id="UP000243342"/>
    </source>
</evidence>
<dbReference type="Gene3D" id="3.50.50.60">
    <property type="entry name" value="FAD/NAD(P)-binding domain"/>
    <property type="match status" value="1"/>
</dbReference>
<organism evidence="7 8">
    <name type="scientific">Mangrovactinospora gilvigrisea</name>
    <dbReference type="NCBI Taxonomy" id="1428644"/>
    <lineage>
        <taxon>Bacteria</taxon>
        <taxon>Bacillati</taxon>
        <taxon>Actinomycetota</taxon>
        <taxon>Actinomycetes</taxon>
        <taxon>Kitasatosporales</taxon>
        <taxon>Streptomycetaceae</taxon>
        <taxon>Mangrovactinospora</taxon>
    </lineage>
</organism>
<gene>
    <name evidence="7" type="ORF">BIV57_07445</name>
</gene>
<dbReference type="InterPro" id="IPR006076">
    <property type="entry name" value="FAD-dep_OxRdtase"/>
</dbReference>
<keyword evidence="3" id="KW-0274">FAD</keyword>
<evidence type="ECO:0000256" key="2">
    <source>
        <dbReference type="ARBA" id="ARBA00022630"/>
    </source>
</evidence>
<dbReference type="InterPro" id="IPR036188">
    <property type="entry name" value="FAD/NAD-bd_sf"/>
</dbReference>
<dbReference type="Proteomes" id="UP000243342">
    <property type="component" value="Unassembled WGS sequence"/>
</dbReference>
<evidence type="ECO:0000256" key="1">
    <source>
        <dbReference type="ARBA" id="ARBA00001974"/>
    </source>
</evidence>
<evidence type="ECO:0000256" key="3">
    <source>
        <dbReference type="ARBA" id="ARBA00022827"/>
    </source>
</evidence>
<comment type="cofactor">
    <cofactor evidence="1">
        <name>FAD</name>
        <dbReference type="ChEBI" id="CHEBI:57692"/>
    </cofactor>
</comment>
<dbReference type="Gene3D" id="3.30.9.10">
    <property type="entry name" value="D-Amino Acid Oxidase, subunit A, domain 2"/>
    <property type="match status" value="1"/>
</dbReference>
<dbReference type="PANTHER" id="PTHR43104:SF2">
    <property type="entry name" value="L-2-HYDROXYGLUTARATE DEHYDROGENASE, MITOCHONDRIAL"/>
    <property type="match status" value="1"/>
</dbReference>
<dbReference type="STRING" id="1428644.BIV57_07445"/>
<dbReference type="RefSeq" id="WP_071655900.1">
    <property type="nucleotide sequence ID" value="NZ_MLCF01000029.1"/>
</dbReference>
<dbReference type="EMBL" id="MLCF01000029">
    <property type="protein sequence ID" value="OIV38140.1"/>
    <property type="molecule type" value="Genomic_DNA"/>
</dbReference>
<evidence type="ECO:0000256" key="4">
    <source>
        <dbReference type="ARBA" id="ARBA00023002"/>
    </source>
</evidence>
<evidence type="ECO:0000256" key="5">
    <source>
        <dbReference type="ARBA" id="ARBA00037941"/>
    </source>
</evidence>
<dbReference type="OrthoDB" id="9801699at2"/>
<dbReference type="SUPFAM" id="SSF51905">
    <property type="entry name" value="FAD/NAD(P)-binding domain"/>
    <property type="match status" value="1"/>
</dbReference>
<protein>
    <submittedName>
        <fullName evidence="7">Hydroxyglutarate oxidase</fullName>
    </submittedName>
</protein>